<evidence type="ECO:0000313" key="1">
    <source>
        <dbReference type="EMBL" id="KAK7819256.1"/>
    </source>
</evidence>
<name>A0AAW0IYA8_MYOGA</name>
<sequence length="242" mass="26708">MGENGLLQPSSQERSVNIHHALNTVLASAEQEEWAKAVPQWGVSRENGPMMKSEMKSPKRMDNQEKLKAMGKRQICLKSLTKVFQDGSSPQFRQQQEVQPVRLWGSGCSEPHFQLQEGTVSSIAVEAVLTDCSGIYPHDPNAEVKGHIQSSGGQIRYQSEPMSLRQNYSPVTDDGAMASFLSECSTFSPGNLTPPFVLLGVEDGVKRVLRHSAAPQLELACGLNASQCRKGLRHKLPYRLIH</sequence>
<reference evidence="1 2" key="1">
    <citation type="journal article" date="2023" name="bioRxiv">
        <title>Conserved and derived expression patterns and positive selection on dental genes reveal complex evolutionary context of ever-growing rodent molars.</title>
        <authorList>
            <person name="Calamari Z.T."/>
            <person name="Song A."/>
            <person name="Cohen E."/>
            <person name="Akter M."/>
            <person name="Roy R.D."/>
            <person name="Hallikas O."/>
            <person name="Christensen M.M."/>
            <person name="Li P."/>
            <person name="Marangoni P."/>
            <person name="Jernvall J."/>
            <person name="Klein O.D."/>
        </authorList>
    </citation>
    <scope>NUCLEOTIDE SEQUENCE [LARGE SCALE GENOMIC DNA]</scope>
    <source>
        <strain evidence="1">V071</strain>
    </source>
</reference>
<evidence type="ECO:0000313" key="2">
    <source>
        <dbReference type="Proteomes" id="UP001488838"/>
    </source>
</evidence>
<organism evidence="1 2">
    <name type="scientific">Myodes glareolus</name>
    <name type="common">Bank vole</name>
    <name type="synonym">Clethrionomys glareolus</name>
    <dbReference type="NCBI Taxonomy" id="447135"/>
    <lineage>
        <taxon>Eukaryota</taxon>
        <taxon>Metazoa</taxon>
        <taxon>Chordata</taxon>
        <taxon>Craniata</taxon>
        <taxon>Vertebrata</taxon>
        <taxon>Euteleostomi</taxon>
        <taxon>Mammalia</taxon>
        <taxon>Eutheria</taxon>
        <taxon>Euarchontoglires</taxon>
        <taxon>Glires</taxon>
        <taxon>Rodentia</taxon>
        <taxon>Myomorpha</taxon>
        <taxon>Muroidea</taxon>
        <taxon>Cricetidae</taxon>
        <taxon>Arvicolinae</taxon>
        <taxon>Myodes</taxon>
    </lineage>
</organism>
<dbReference type="Proteomes" id="UP001488838">
    <property type="component" value="Unassembled WGS sequence"/>
</dbReference>
<accession>A0AAW0IYA8</accession>
<keyword evidence="2" id="KW-1185">Reference proteome</keyword>
<dbReference type="AlphaFoldDB" id="A0AAW0IYA8"/>
<dbReference type="EMBL" id="JBBHLL010000082">
    <property type="protein sequence ID" value="KAK7819256.1"/>
    <property type="molecule type" value="Genomic_DNA"/>
</dbReference>
<comment type="caution">
    <text evidence="1">The sequence shown here is derived from an EMBL/GenBank/DDBJ whole genome shotgun (WGS) entry which is preliminary data.</text>
</comment>
<protein>
    <submittedName>
        <fullName evidence="1">Uncharacterized protein</fullName>
    </submittedName>
</protein>
<proteinExistence type="predicted"/>
<gene>
    <name evidence="1" type="ORF">U0070_008384</name>
</gene>